<dbReference type="AlphaFoldDB" id="F9WEZ1"/>
<gene>
    <name evidence="2" type="ORF">TCIL3000_0_08540</name>
</gene>
<evidence type="ECO:0000256" key="1">
    <source>
        <dbReference type="SAM" id="MobiDB-lite"/>
    </source>
</evidence>
<reference evidence="3" key="1">
    <citation type="submission" date="2011-07" db="EMBL/GenBank/DDBJ databases">
        <title>Divergent evolution of antigenic variation in African trypanosomes.</title>
        <authorList>
            <person name="Jackson A.P."/>
            <person name="Berry A."/>
            <person name="Allison H.C."/>
            <person name="Burton P."/>
            <person name="Anderson J."/>
            <person name="Aslett M."/>
            <person name="Brown R."/>
            <person name="Corton N."/>
            <person name="Harris D."/>
            <person name="Hauser H."/>
            <person name="Gamble J."/>
            <person name="Gilderthorp R."/>
            <person name="McQuillan J."/>
            <person name="Quail M.A."/>
            <person name="Sanders M."/>
            <person name="Van Tonder A."/>
            <person name="Ginger M.L."/>
            <person name="Donelson J.E."/>
            <person name="Field M.C."/>
            <person name="Barry J.D."/>
            <person name="Berriman M."/>
            <person name="Hertz-Fowler C."/>
        </authorList>
    </citation>
    <scope>NUCLEOTIDE SEQUENCE [LARGE SCALE GENOMIC DNA]</scope>
    <source>
        <strain evidence="3">IL3000</strain>
    </source>
</reference>
<feature type="region of interest" description="Disordered" evidence="1">
    <location>
        <begin position="147"/>
        <end position="166"/>
    </location>
</feature>
<evidence type="ECO:0000313" key="3">
    <source>
        <dbReference type="Proteomes" id="UP000000702"/>
    </source>
</evidence>
<evidence type="ECO:0000313" key="2">
    <source>
        <dbReference type="EMBL" id="CCD15857.1"/>
    </source>
</evidence>
<keyword evidence="3" id="KW-1185">Reference proteome</keyword>
<dbReference type="OMA" id="CDEMHEG"/>
<dbReference type="VEuPathDB" id="TriTrypDB:TcIL3000_0_08540"/>
<protein>
    <submittedName>
        <fullName evidence="2">WGS project CAEQ00000000 data, annotated contig 329</fullName>
    </submittedName>
</protein>
<organism evidence="2 3">
    <name type="scientific">Trypanosoma congolense (strain IL3000)</name>
    <dbReference type="NCBI Taxonomy" id="1068625"/>
    <lineage>
        <taxon>Eukaryota</taxon>
        <taxon>Discoba</taxon>
        <taxon>Euglenozoa</taxon>
        <taxon>Kinetoplastea</taxon>
        <taxon>Metakinetoplastina</taxon>
        <taxon>Trypanosomatida</taxon>
        <taxon>Trypanosomatidae</taxon>
        <taxon>Trypanosoma</taxon>
        <taxon>Nannomonas</taxon>
    </lineage>
</organism>
<accession>F9WEZ1</accession>
<dbReference type="EMBL" id="CAEQ01002080">
    <property type="protein sequence ID" value="CCD15857.1"/>
    <property type="molecule type" value="Genomic_DNA"/>
</dbReference>
<name>F9WEZ1_TRYCI</name>
<comment type="caution">
    <text evidence="2">The sequence shown here is derived from an EMBL/GenBank/DDBJ whole genome shotgun (WGS) entry which is preliminary data.</text>
</comment>
<reference evidence="2 3" key="2">
    <citation type="journal article" date="2012" name="Proc. Natl. Acad. Sci. U.S.A.">
        <title>Antigenic diversity is generated by distinct evolutionary mechanisms in African trypanosome species.</title>
        <authorList>
            <person name="Jackson A.P."/>
            <person name="Berry A."/>
            <person name="Aslett M."/>
            <person name="Allison H.C."/>
            <person name="Burton P."/>
            <person name="Vavrova-Anderson J."/>
            <person name="Brown R."/>
            <person name="Browne H."/>
            <person name="Corton N."/>
            <person name="Hauser H."/>
            <person name="Gamble J."/>
            <person name="Gilderthorp R."/>
            <person name="Marcello L."/>
            <person name="McQuillan J."/>
            <person name="Otto T.D."/>
            <person name="Quail M.A."/>
            <person name="Sanders M.J."/>
            <person name="van Tonder A."/>
            <person name="Ginger M.L."/>
            <person name="Field M.C."/>
            <person name="Barry J.D."/>
            <person name="Hertz-Fowler C."/>
            <person name="Berriman M."/>
        </authorList>
    </citation>
    <scope>NUCLEOTIDE SEQUENCE [LARGE SCALE GENOMIC DNA]</scope>
    <source>
        <strain evidence="2 3">IL3000</strain>
    </source>
</reference>
<dbReference type="Proteomes" id="UP000000702">
    <property type="component" value="Unassembled WGS sequence"/>
</dbReference>
<proteinExistence type="predicted"/>
<sequence length="517" mass="57666">MGYAAPNNLLEVLADYTTQALDAVQGISDEFEDDINELRSRGDRIRTVLKVIHDCRSESLPSHNQQRERGRPIGGAPLKPIDVAIRGLSQLASDLTGLPDVSAPPANPEPAGRSTFRVGALQPLGRPVSLAEATLELFGHNTKIVYRRKEKRPRQPDSADEGTPGTVYSKLSAMQRKRRFAVYTGRVALFPKVFQIPVALKDGDKRITWPFIPPAVREYAGLNVEAECEMLAEFYKLDTKVHLLREWPSLNSTVKHMRELLRAEGVQLSLVGNEQHGKEVPWFEFPSTENGVIRMIVKGALWVDLTWDIPSGERWRVLGLRWLLRCRPAPALVLPPAPDSRQRSAGGCKQWFSALTDGTPLRVEPAYHDMMLRYLSGCFEMGLESGAVGVLRLVDAVTMEAIEMQCQQLRESFFVGPLEPMFAVDVRPGTHVALTLTLPPDSLRTSATVLTTDNSAMPIYLKYKIAAGTIVVEKRRGTDTRTTLCHDFYSESVAEEDGRTVAVVDVERQLWHFAGCW</sequence>